<evidence type="ECO:0000256" key="7">
    <source>
        <dbReference type="ARBA" id="ARBA00023136"/>
    </source>
</evidence>
<evidence type="ECO:0000256" key="10">
    <source>
        <dbReference type="PIRNR" id="PIRNR016089"/>
    </source>
</evidence>
<evidence type="ECO:0000313" key="12">
    <source>
        <dbReference type="WBParaSite" id="Pan_g22500.t1"/>
    </source>
</evidence>
<dbReference type="InterPro" id="IPR007653">
    <property type="entry name" value="SPC3"/>
</dbReference>
<evidence type="ECO:0000256" key="9">
    <source>
        <dbReference type="ARBA" id="ARBA00046080"/>
    </source>
</evidence>
<dbReference type="Proteomes" id="UP000492821">
    <property type="component" value="Unassembled WGS sequence"/>
</dbReference>
<dbReference type="PIRSF" id="PIRSF016089">
    <property type="entry name" value="SPC22"/>
    <property type="match status" value="1"/>
</dbReference>
<keyword evidence="6" id="KW-1133">Transmembrane helix</keyword>
<accession>A0A7E4VLY6</accession>
<comment type="subcellular location">
    <subcellularLocation>
        <location evidence="1">Endoplasmic reticulum membrane</location>
        <topology evidence="1">Single-pass type II membrane protein</topology>
    </subcellularLocation>
</comment>
<evidence type="ECO:0000256" key="1">
    <source>
        <dbReference type="ARBA" id="ARBA00004648"/>
    </source>
</evidence>
<dbReference type="WBParaSite" id="Pan_g22500.t1">
    <property type="protein sequence ID" value="Pan_g22500.t1"/>
    <property type="gene ID" value="Pan_g22500"/>
</dbReference>
<evidence type="ECO:0000256" key="5">
    <source>
        <dbReference type="ARBA" id="ARBA00022968"/>
    </source>
</evidence>
<dbReference type="Pfam" id="PF04573">
    <property type="entry name" value="SPC22"/>
    <property type="match status" value="1"/>
</dbReference>
<keyword evidence="4 10" id="KW-0256">Endoplasmic reticulum</keyword>
<keyword evidence="3" id="KW-0812">Transmembrane</keyword>
<keyword evidence="7 10" id="KW-0472">Membrane</keyword>
<reference evidence="11" key="1">
    <citation type="journal article" date="2013" name="Genetics">
        <title>The draft genome and transcriptome of Panagrellus redivivus are shaped by the harsh demands of a free-living lifestyle.</title>
        <authorList>
            <person name="Srinivasan J."/>
            <person name="Dillman A.R."/>
            <person name="Macchietto M.G."/>
            <person name="Heikkinen L."/>
            <person name="Lakso M."/>
            <person name="Fracchia K.M."/>
            <person name="Antoshechkin I."/>
            <person name="Mortazavi A."/>
            <person name="Wong G."/>
            <person name="Sternberg P.W."/>
        </authorList>
    </citation>
    <scope>NUCLEOTIDE SEQUENCE [LARGE SCALE GENOMIC DNA]</scope>
    <source>
        <strain evidence="11">MT8872</strain>
    </source>
</reference>
<dbReference type="PANTHER" id="PTHR12804:SF0">
    <property type="entry name" value="SIGNAL PEPTIDASE COMPLEX SUBUNIT 3"/>
    <property type="match status" value="1"/>
</dbReference>
<comment type="similarity">
    <text evidence="2 10">Belongs to the SPCS3 family.</text>
</comment>
<evidence type="ECO:0000256" key="8">
    <source>
        <dbReference type="ARBA" id="ARBA00029556"/>
    </source>
</evidence>
<name>A0A7E4VLY6_PANRE</name>
<evidence type="ECO:0000313" key="11">
    <source>
        <dbReference type="Proteomes" id="UP000492821"/>
    </source>
</evidence>
<dbReference type="GO" id="GO:0006465">
    <property type="term" value="P:signal peptide processing"/>
    <property type="evidence" value="ECO:0007669"/>
    <property type="project" value="UniProtKB-UniRule"/>
</dbReference>
<organism evidence="11 12">
    <name type="scientific">Panagrellus redivivus</name>
    <name type="common">Microworm</name>
    <dbReference type="NCBI Taxonomy" id="6233"/>
    <lineage>
        <taxon>Eukaryota</taxon>
        <taxon>Metazoa</taxon>
        <taxon>Ecdysozoa</taxon>
        <taxon>Nematoda</taxon>
        <taxon>Chromadorea</taxon>
        <taxon>Rhabditida</taxon>
        <taxon>Tylenchina</taxon>
        <taxon>Panagrolaimomorpha</taxon>
        <taxon>Panagrolaimoidea</taxon>
        <taxon>Panagrolaimidae</taxon>
        <taxon>Panagrellus</taxon>
    </lineage>
</organism>
<dbReference type="AlphaFoldDB" id="A0A7E4VLY6"/>
<evidence type="ECO:0000256" key="6">
    <source>
        <dbReference type="ARBA" id="ARBA00022989"/>
    </source>
</evidence>
<keyword evidence="5" id="KW-0735">Signal-anchor</keyword>
<dbReference type="GO" id="GO:0045047">
    <property type="term" value="P:protein targeting to ER"/>
    <property type="evidence" value="ECO:0007669"/>
    <property type="project" value="TreeGrafter"/>
</dbReference>
<dbReference type="PANTHER" id="PTHR12804">
    <property type="entry name" value="MICROSOMAL SIGNAL PEPTIDASE 23 KD SUBUNIT SPC22/23"/>
    <property type="match status" value="1"/>
</dbReference>
<reference evidence="12" key="2">
    <citation type="submission" date="2020-10" db="UniProtKB">
        <authorList>
            <consortium name="WormBaseParasite"/>
        </authorList>
    </citation>
    <scope>IDENTIFICATION</scope>
</reference>
<sequence>MYLVAEYKTPANEVNQAVIWDKILLRAPRTVIIEKSANMKYYFVDYGQGLLGNENVTLTLNWNIIPYAGYLPQAQAQGSYQVKFPKQYVSGRF</sequence>
<evidence type="ECO:0000256" key="3">
    <source>
        <dbReference type="ARBA" id="ARBA00022692"/>
    </source>
</evidence>
<protein>
    <recommendedName>
        <fullName evidence="8 10">Signal peptidase complex subunit 3</fullName>
    </recommendedName>
</protein>
<proteinExistence type="inferred from homology"/>
<comment type="function">
    <text evidence="9">Essential component of the signal peptidase complex (SPC) which catalyzes the cleavage of N-terminal signal sequences from nascent proteins as they are translocated into the lumen of the endoplasmic reticulum. Essential for the SPC catalytic activity, possibly by stabilizing and positioning the active center of the complex close to the lumenal surface.</text>
</comment>
<dbReference type="GO" id="GO:0005787">
    <property type="term" value="C:signal peptidase complex"/>
    <property type="evidence" value="ECO:0007669"/>
    <property type="project" value="UniProtKB-UniRule"/>
</dbReference>
<keyword evidence="11" id="KW-1185">Reference proteome</keyword>
<evidence type="ECO:0000256" key="2">
    <source>
        <dbReference type="ARBA" id="ARBA00009289"/>
    </source>
</evidence>
<evidence type="ECO:0000256" key="4">
    <source>
        <dbReference type="ARBA" id="ARBA00022824"/>
    </source>
</evidence>